<dbReference type="PANTHER" id="PTHR43312">
    <property type="entry name" value="D-THREO-ALDOSE 1-DEHYDROGENASE"/>
    <property type="match status" value="1"/>
</dbReference>
<reference evidence="2" key="1">
    <citation type="submission" date="2018-05" db="EMBL/GenBank/DDBJ databases">
        <authorList>
            <person name="Lanie J.A."/>
            <person name="Ng W.-L."/>
            <person name="Kazmierczak K.M."/>
            <person name="Andrzejewski T.M."/>
            <person name="Davidsen T.M."/>
            <person name="Wayne K.J."/>
            <person name="Tettelin H."/>
            <person name="Glass J.I."/>
            <person name="Rusch D."/>
            <person name="Podicherti R."/>
            <person name="Tsui H.-C.T."/>
            <person name="Winkler M.E."/>
        </authorList>
    </citation>
    <scope>NUCLEOTIDE SEQUENCE</scope>
</reference>
<dbReference type="EMBL" id="UINC01008748">
    <property type="protein sequence ID" value="SVA39337.1"/>
    <property type="molecule type" value="Genomic_DNA"/>
</dbReference>
<dbReference type="PRINTS" id="PR00069">
    <property type="entry name" value="ALDKETRDTASE"/>
</dbReference>
<dbReference type="Gene3D" id="3.20.20.100">
    <property type="entry name" value="NADP-dependent oxidoreductase domain"/>
    <property type="match status" value="1"/>
</dbReference>
<feature type="domain" description="NADP-dependent oxidoreductase" evidence="1">
    <location>
        <begin position="24"/>
        <end position="302"/>
    </location>
</feature>
<gene>
    <name evidence="2" type="ORF">METZ01_LOCUS92191</name>
</gene>
<dbReference type="InterPro" id="IPR023210">
    <property type="entry name" value="NADP_OxRdtase_dom"/>
</dbReference>
<sequence length="313" mass="34404">MEYRTLGRTGLSVSLVSLGSGGPSQLGQKTGVPESEVHKLLHTALDMGINLIDTATGYGKSEEILGRALKTVDRNRYYIATKTRPVRENHILSASELTHQVETSLKRLQLETIDIFQFHGVQQNEYDGVRDSLVSTAQKLKSQGKIRFIGITEMYFRDGDHQVLQRAVKDDLFDTVMVGYNLLNQTAEKTVFPLCDIHKVGILIMIAVRRALSRIQVLEKTVADLKDKGVISRDELPDKNPLGWLVKDGTESVTAAAYKFAAAPKAVSTVITGTSKLSHLKSNVNAILGPPLPAEDITRLNNVFGHISESLGN</sequence>
<evidence type="ECO:0000313" key="2">
    <source>
        <dbReference type="EMBL" id="SVA39337.1"/>
    </source>
</evidence>
<protein>
    <recommendedName>
        <fullName evidence="1">NADP-dependent oxidoreductase domain-containing protein</fullName>
    </recommendedName>
</protein>
<name>A0A381VI57_9ZZZZ</name>
<proteinExistence type="predicted"/>
<dbReference type="InterPro" id="IPR020471">
    <property type="entry name" value="AKR"/>
</dbReference>
<dbReference type="InterPro" id="IPR036812">
    <property type="entry name" value="NAD(P)_OxRdtase_dom_sf"/>
</dbReference>
<accession>A0A381VI57</accession>
<dbReference type="PANTHER" id="PTHR43312:SF1">
    <property type="entry name" value="NADP-DEPENDENT OXIDOREDUCTASE DOMAIN-CONTAINING PROTEIN"/>
    <property type="match status" value="1"/>
</dbReference>
<dbReference type="GO" id="GO:0016491">
    <property type="term" value="F:oxidoreductase activity"/>
    <property type="evidence" value="ECO:0007669"/>
    <property type="project" value="InterPro"/>
</dbReference>
<dbReference type="InterPro" id="IPR053135">
    <property type="entry name" value="AKR2_Oxidoreductase"/>
</dbReference>
<dbReference type="Pfam" id="PF00248">
    <property type="entry name" value="Aldo_ket_red"/>
    <property type="match status" value="1"/>
</dbReference>
<organism evidence="2">
    <name type="scientific">marine metagenome</name>
    <dbReference type="NCBI Taxonomy" id="408172"/>
    <lineage>
        <taxon>unclassified sequences</taxon>
        <taxon>metagenomes</taxon>
        <taxon>ecological metagenomes</taxon>
    </lineage>
</organism>
<dbReference type="AlphaFoldDB" id="A0A381VI57"/>
<evidence type="ECO:0000259" key="1">
    <source>
        <dbReference type="Pfam" id="PF00248"/>
    </source>
</evidence>
<dbReference type="SUPFAM" id="SSF51430">
    <property type="entry name" value="NAD(P)-linked oxidoreductase"/>
    <property type="match status" value="1"/>
</dbReference>